<dbReference type="EMBL" id="SDWW01000010">
    <property type="protein sequence ID" value="RYV51896.1"/>
    <property type="molecule type" value="Genomic_DNA"/>
</dbReference>
<evidence type="ECO:0000313" key="3">
    <source>
        <dbReference type="EMBL" id="RYV51896.1"/>
    </source>
</evidence>
<evidence type="ECO:0000259" key="2">
    <source>
        <dbReference type="Pfam" id="PF07811"/>
    </source>
</evidence>
<keyword evidence="1" id="KW-0812">Transmembrane</keyword>
<keyword evidence="1" id="KW-1133">Transmembrane helix</keyword>
<name>A0A4Q5N1I1_9MICO</name>
<evidence type="ECO:0000313" key="4">
    <source>
        <dbReference type="Proteomes" id="UP000293764"/>
    </source>
</evidence>
<dbReference type="OrthoDB" id="4869119at2"/>
<dbReference type="AlphaFoldDB" id="A0A4Q5N1I1"/>
<sequence>MSALLARARRRLGGRASDEGSTVLEVVILAPALALFLGLIVAGGRLAVAHQSVEAAGAQAARAASIARTQDESLAAARSAATSALDDQGLNCVTSDVSVDVAGFATPVGTPASVGVTVTCEVSLADTLPGLPGTIAVSSTVRSALDTYRER</sequence>
<protein>
    <submittedName>
        <fullName evidence="3">Pilus assembly protein</fullName>
    </submittedName>
</protein>
<dbReference type="Proteomes" id="UP000293764">
    <property type="component" value="Unassembled WGS sequence"/>
</dbReference>
<evidence type="ECO:0000256" key="1">
    <source>
        <dbReference type="SAM" id="Phobius"/>
    </source>
</evidence>
<gene>
    <name evidence="3" type="ORF">EUA98_05705</name>
</gene>
<dbReference type="RefSeq" id="WP_130101718.1">
    <property type="nucleotide sequence ID" value="NZ_SDWW01000010.1"/>
</dbReference>
<accession>A0A4Q5N1I1</accession>
<feature type="transmembrane region" description="Helical" evidence="1">
    <location>
        <begin position="21"/>
        <end position="42"/>
    </location>
</feature>
<keyword evidence="4" id="KW-1185">Reference proteome</keyword>
<keyword evidence="1" id="KW-0472">Membrane</keyword>
<feature type="domain" description="TadE-like" evidence="2">
    <location>
        <begin position="20"/>
        <end position="62"/>
    </location>
</feature>
<dbReference type="InterPro" id="IPR012495">
    <property type="entry name" value="TadE-like_dom"/>
</dbReference>
<reference evidence="3 4" key="1">
    <citation type="submission" date="2019-01" db="EMBL/GenBank/DDBJ databases">
        <title>Novel species of Cellulomonas.</title>
        <authorList>
            <person name="Liu Q."/>
            <person name="Xin Y.-H."/>
        </authorList>
    </citation>
    <scope>NUCLEOTIDE SEQUENCE [LARGE SCALE GENOMIC DNA]</scope>
    <source>
        <strain evidence="3 4">HLT2-17</strain>
    </source>
</reference>
<comment type="caution">
    <text evidence="3">The sequence shown here is derived from an EMBL/GenBank/DDBJ whole genome shotgun (WGS) entry which is preliminary data.</text>
</comment>
<dbReference type="Pfam" id="PF07811">
    <property type="entry name" value="TadE"/>
    <property type="match status" value="1"/>
</dbReference>
<organism evidence="3 4">
    <name type="scientific">Pengzhenrongella frigida</name>
    <dbReference type="NCBI Taxonomy" id="1259133"/>
    <lineage>
        <taxon>Bacteria</taxon>
        <taxon>Bacillati</taxon>
        <taxon>Actinomycetota</taxon>
        <taxon>Actinomycetes</taxon>
        <taxon>Micrococcales</taxon>
        <taxon>Pengzhenrongella</taxon>
    </lineage>
</organism>
<proteinExistence type="predicted"/>